<keyword evidence="5" id="KW-0067">ATP-binding</keyword>
<keyword evidence="2" id="KW-0808">Transferase</keyword>
<dbReference type="GO" id="GO:0016301">
    <property type="term" value="F:kinase activity"/>
    <property type="evidence" value="ECO:0007669"/>
    <property type="project" value="UniProtKB-KW"/>
</dbReference>
<accession>A0A9D5JZV8</accession>
<dbReference type="InterPro" id="IPR029056">
    <property type="entry name" value="Ribokinase-like"/>
</dbReference>
<evidence type="ECO:0000256" key="2">
    <source>
        <dbReference type="ARBA" id="ARBA00022679"/>
    </source>
</evidence>
<evidence type="ECO:0000256" key="1">
    <source>
        <dbReference type="ARBA" id="ARBA00010688"/>
    </source>
</evidence>
<sequence length="311" mass="33247">MDAKVGCVGDLLVEIMRPNVDDPLNEPGTFMGPYASGASGIFIDAIARLGIPASFVGAVGKDDFGDLILKRFEADGVDTSHIKVMEDYTTGVAFVTYFHDGSRKFIYHLPRAATGQIYPEDIDPAYIAGLDYLHIVGSTMSINEQSAQACLNAIELVTQSGGKVSFDPNFRPELISATEVRERFHPLLTRASIVFPTHEEVAVLTGEDDLRAACQRLLEMGPEIVAVKQAKEGSTVFTADAEFHAPAFTVKEIDPTGAGDCYCAGFLAGILKGMDLQAATRFANAVGALAVTKKGPMEGAPTLQQVQELLG</sequence>
<dbReference type="PANTHER" id="PTHR43085">
    <property type="entry name" value="HEXOKINASE FAMILY MEMBER"/>
    <property type="match status" value="1"/>
</dbReference>
<comment type="similarity">
    <text evidence="1">Belongs to the carbohydrate kinase PfkB family.</text>
</comment>
<dbReference type="Pfam" id="PF00294">
    <property type="entry name" value="PfkB"/>
    <property type="match status" value="1"/>
</dbReference>
<dbReference type="CDD" id="cd01166">
    <property type="entry name" value="KdgK"/>
    <property type="match status" value="1"/>
</dbReference>
<name>A0A9D5JZV8_9BACT</name>
<protein>
    <submittedName>
        <fullName evidence="7">Sugar kinase</fullName>
    </submittedName>
</protein>
<evidence type="ECO:0000256" key="4">
    <source>
        <dbReference type="ARBA" id="ARBA00022777"/>
    </source>
</evidence>
<keyword evidence="3" id="KW-0547">Nucleotide-binding</keyword>
<evidence type="ECO:0000259" key="6">
    <source>
        <dbReference type="Pfam" id="PF00294"/>
    </source>
</evidence>
<dbReference type="InterPro" id="IPR050306">
    <property type="entry name" value="PfkB_Carbo_kinase"/>
</dbReference>
<feature type="domain" description="Carbohydrate kinase PfkB" evidence="6">
    <location>
        <begin position="43"/>
        <end position="302"/>
    </location>
</feature>
<dbReference type="GO" id="GO:0005524">
    <property type="term" value="F:ATP binding"/>
    <property type="evidence" value="ECO:0007669"/>
    <property type="project" value="UniProtKB-KW"/>
</dbReference>
<evidence type="ECO:0000256" key="5">
    <source>
        <dbReference type="ARBA" id="ARBA00022840"/>
    </source>
</evidence>
<dbReference type="Gene3D" id="3.40.1190.20">
    <property type="match status" value="1"/>
</dbReference>
<evidence type="ECO:0000313" key="7">
    <source>
        <dbReference type="EMBL" id="MBD3327414.1"/>
    </source>
</evidence>
<dbReference type="InterPro" id="IPR002173">
    <property type="entry name" value="Carboh/pur_kinase_PfkB_CS"/>
</dbReference>
<comment type="caution">
    <text evidence="7">The sequence shown here is derived from an EMBL/GenBank/DDBJ whole genome shotgun (WGS) entry which is preliminary data.</text>
</comment>
<dbReference type="InterPro" id="IPR011611">
    <property type="entry name" value="PfkB_dom"/>
</dbReference>
<keyword evidence="4 7" id="KW-0418">Kinase</keyword>
<dbReference type="Proteomes" id="UP000649604">
    <property type="component" value="Unassembled WGS sequence"/>
</dbReference>
<reference evidence="7" key="1">
    <citation type="submission" date="2019-11" db="EMBL/GenBank/DDBJ databases">
        <title>Microbial mats filling the niche in hypersaline microbial mats.</title>
        <authorList>
            <person name="Wong H.L."/>
            <person name="Macleod F.I."/>
            <person name="White R.A. III"/>
            <person name="Burns B.P."/>
        </authorList>
    </citation>
    <scope>NUCLEOTIDE SEQUENCE</scope>
    <source>
        <strain evidence="7">Rbin_158</strain>
    </source>
</reference>
<organism evidence="7 8">
    <name type="scientific">candidate division KSB3 bacterium</name>
    <dbReference type="NCBI Taxonomy" id="2044937"/>
    <lineage>
        <taxon>Bacteria</taxon>
        <taxon>candidate division KSB3</taxon>
    </lineage>
</organism>
<proteinExistence type="inferred from homology"/>
<gene>
    <name evidence="7" type="ORF">GF339_22705</name>
</gene>
<dbReference type="AlphaFoldDB" id="A0A9D5JZV8"/>
<dbReference type="PROSITE" id="PS00584">
    <property type="entry name" value="PFKB_KINASES_2"/>
    <property type="match status" value="1"/>
</dbReference>
<evidence type="ECO:0000256" key="3">
    <source>
        <dbReference type="ARBA" id="ARBA00022741"/>
    </source>
</evidence>
<dbReference type="SUPFAM" id="SSF53613">
    <property type="entry name" value="Ribokinase-like"/>
    <property type="match status" value="1"/>
</dbReference>
<dbReference type="EMBL" id="WJJP01000730">
    <property type="protein sequence ID" value="MBD3327414.1"/>
    <property type="molecule type" value="Genomic_DNA"/>
</dbReference>
<evidence type="ECO:0000313" key="8">
    <source>
        <dbReference type="Proteomes" id="UP000649604"/>
    </source>
</evidence>
<dbReference type="PANTHER" id="PTHR43085:SF1">
    <property type="entry name" value="PSEUDOURIDINE KINASE-RELATED"/>
    <property type="match status" value="1"/>
</dbReference>